<keyword evidence="7 16" id="KW-0547">Nucleotide-binding</keyword>
<keyword evidence="5" id="KW-0723">Serine/threonine-protein kinase</keyword>
<dbReference type="InterPro" id="IPR017441">
    <property type="entry name" value="Protein_kinase_ATP_BS"/>
</dbReference>
<feature type="compositionally biased region" description="Basic residues" evidence="17">
    <location>
        <begin position="579"/>
        <end position="588"/>
    </location>
</feature>
<comment type="subcellular location">
    <subcellularLocation>
        <location evidence="1">Nucleus</location>
    </subcellularLocation>
</comment>
<dbReference type="InterPro" id="IPR050108">
    <property type="entry name" value="CDK"/>
</dbReference>
<organism evidence="19 20">
    <name type="scientific">Hyaloscypha bicolor E</name>
    <dbReference type="NCBI Taxonomy" id="1095630"/>
    <lineage>
        <taxon>Eukaryota</taxon>
        <taxon>Fungi</taxon>
        <taxon>Dikarya</taxon>
        <taxon>Ascomycota</taxon>
        <taxon>Pezizomycotina</taxon>
        <taxon>Leotiomycetes</taxon>
        <taxon>Helotiales</taxon>
        <taxon>Hyaloscyphaceae</taxon>
        <taxon>Hyaloscypha</taxon>
        <taxon>Hyaloscypha bicolor</taxon>
    </lineage>
</organism>
<accession>A0A2J6TQ13</accession>
<dbReference type="EC" id="2.7.11.23" evidence="3"/>
<comment type="catalytic activity">
    <reaction evidence="13">
        <text>L-seryl-[protein] + ATP = O-phospho-L-seryl-[protein] + ADP + H(+)</text>
        <dbReference type="Rhea" id="RHEA:17989"/>
        <dbReference type="Rhea" id="RHEA-COMP:9863"/>
        <dbReference type="Rhea" id="RHEA-COMP:11604"/>
        <dbReference type="ChEBI" id="CHEBI:15378"/>
        <dbReference type="ChEBI" id="CHEBI:29999"/>
        <dbReference type="ChEBI" id="CHEBI:30616"/>
        <dbReference type="ChEBI" id="CHEBI:83421"/>
        <dbReference type="ChEBI" id="CHEBI:456216"/>
        <dbReference type="EC" id="2.7.11.22"/>
    </reaction>
</comment>
<evidence type="ECO:0000256" key="15">
    <source>
        <dbReference type="ARBA" id="ARBA00073250"/>
    </source>
</evidence>
<evidence type="ECO:0000259" key="18">
    <source>
        <dbReference type="PROSITE" id="PS50011"/>
    </source>
</evidence>
<dbReference type="InParanoid" id="A0A2J6TQ13"/>
<evidence type="ECO:0000256" key="4">
    <source>
        <dbReference type="ARBA" id="ARBA00012425"/>
    </source>
</evidence>
<protein>
    <recommendedName>
        <fullName evidence="11">Serine/threonine-protein kinase BUR1</fullName>
        <ecNumber evidence="4">2.7.11.22</ecNumber>
        <ecNumber evidence="3">2.7.11.23</ecNumber>
    </recommendedName>
    <alternativeName>
        <fullName evidence="15">Serine/threonine-protein kinase bur1</fullName>
    </alternativeName>
</protein>
<keyword evidence="6" id="KW-0808">Transferase</keyword>
<feature type="compositionally biased region" description="Basic and acidic residues" evidence="17">
    <location>
        <begin position="589"/>
        <end position="617"/>
    </location>
</feature>
<feature type="compositionally biased region" description="Basic and acidic residues" evidence="17">
    <location>
        <begin position="507"/>
        <end position="578"/>
    </location>
</feature>
<comment type="catalytic activity">
    <reaction evidence="12">
        <text>L-threonyl-[protein] + ATP = O-phospho-L-threonyl-[protein] + ADP + H(+)</text>
        <dbReference type="Rhea" id="RHEA:46608"/>
        <dbReference type="Rhea" id="RHEA-COMP:11060"/>
        <dbReference type="Rhea" id="RHEA-COMP:11605"/>
        <dbReference type="ChEBI" id="CHEBI:15378"/>
        <dbReference type="ChEBI" id="CHEBI:30013"/>
        <dbReference type="ChEBI" id="CHEBI:30616"/>
        <dbReference type="ChEBI" id="CHEBI:61977"/>
        <dbReference type="ChEBI" id="CHEBI:456216"/>
        <dbReference type="EC" id="2.7.11.22"/>
    </reaction>
</comment>
<dbReference type="AlphaFoldDB" id="A0A2J6TQ13"/>
<evidence type="ECO:0000256" key="3">
    <source>
        <dbReference type="ARBA" id="ARBA00012409"/>
    </source>
</evidence>
<feature type="compositionally biased region" description="Basic and acidic residues" evidence="17">
    <location>
        <begin position="465"/>
        <end position="486"/>
    </location>
</feature>
<dbReference type="STRING" id="1095630.A0A2J6TQ13"/>
<dbReference type="SUPFAM" id="SSF56112">
    <property type="entry name" value="Protein kinase-like (PK-like)"/>
    <property type="match status" value="1"/>
</dbReference>
<dbReference type="PANTHER" id="PTHR24056:SF233">
    <property type="entry name" value="CYCLIN-DEPENDENT KINASE 9"/>
    <property type="match status" value="1"/>
</dbReference>
<dbReference type="SMART" id="SM00220">
    <property type="entry name" value="S_TKc"/>
    <property type="match status" value="1"/>
</dbReference>
<evidence type="ECO:0000256" key="7">
    <source>
        <dbReference type="ARBA" id="ARBA00022741"/>
    </source>
</evidence>
<proteinExistence type="inferred from homology"/>
<feature type="compositionally biased region" description="Gly residues" evidence="17">
    <location>
        <begin position="379"/>
        <end position="389"/>
    </location>
</feature>
<reference evidence="19 20" key="1">
    <citation type="submission" date="2016-04" db="EMBL/GenBank/DDBJ databases">
        <title>A degradative enzymes factory behind the ericoid mycorrhizal symbiosis.</title>
        <authorList>
            <consortium name="DOE Joint Genome Institute"/>
            <person name="Martino E."/>
            <person name="Morin E."/>
            <person name="Grelet G."/>
            <person name="Kuo A."/>
            <person name="Kohler A."/>
            <person name="Daghino S."/>
            <person name="Barry K."/>
            <person name="Choi C."/>
            <person name="Cichocki N."/>
            <person name="Clum A."/>
            <person name="Copeland A."/>
            <person name="Hainaut M."/>
            <person name="Haridas S."/>
            <person name="Labutti K."/>
            <person name="Lindquist E."/>
            <person name="Lipzen A."/>
            <person name="Khouja H.-R."/>
            <person name="Murat C."/>
            <person name="Ohm R."/>
            <person name="Olson A."/>
            <person name="Spatafora J."/>
            <person name="Veneault-Fourrey C."/>
            <person name="Henrissat B."/>
            <person name="Grigoriev I."/>
            <person name="Martin F."/>
            <person name="Perotto S."/>
        </authorList>
    </citation>
    <scope>NUCLEOTIDE SEQUENCE [LARGE SCALE GENOMIC DNA]</scope>
    <source>
        <strain evidence="19 20">E</strain>
    </source>
</reference>
<dbReference type="PANTHER" id="PTHR24056">
    <property type="entry name" value="CELL DIVISION PROTEIN KINASE"/>
    <property type="match status" value="1"/>
</dbReference>
<evidence type="ECO:0000256" key="8">
    <source>
        <dbReference type="ARBA" id="ARBA00022777"/>
    </source>
</evidence>
<dbReference type="GO" id="GO:0008353">
    <property type="term" value="F:RNA polymerase II CTD heptapeptide repeat kinase activity"/>
    <property type="evidence" value="ECO:0007669"/>
    <property type="project" value="UniProtKB-EC"/>
</dbReference>
<name>A0A2J6TQ13_9HELO</name>
<evidence type="ECO:0000256" key="1">
    <source>
        <dbReference type="ARBA" id="ARBA00004123"/>
    </source>
</evidence>
<dbReference type="InterPro" id="IPR008271">
    <property type="entry name" value="Ser/Thr_kinase_AS"/>
</dbReference>
<feature type="domain" description="Protein kinase" evidence="18">
    <location>
        <begin position="37"/>
        <end position="339"/>
    </location>
</feature>
<feature type="binding site" evidence="16">
    <location>
        <position position="66"/>
    </location>
    <ligand>
        <name>ATP</name>
        <dbReference type="ChEBI" id="CHEBI:30616"/>
    </ligand>
</feature>
<sequence>METPAHQPSPPGDFVAFAREHARPQTRFLGCSRITDYEVLGKLGEGTFGEVHRAKSKKTGAVVALKKILMHNEKDGFPITALREIKLLKLLSHPNILKLEEMAVEHHSKPADKKKRAIMYMVTPYMDHDLSGLLENPGITLTEAQIKCYMLQLLEGLRYLHDNHILHRDMKAANLLINNKGILQIADFGLARHYDEPVPVAGRGGGEARRDYTSLVVTRWYRPPELLLHLRKYTTAIDMWGVGCVFGEMLTGKPILAGDSDANQLKIIFELVGTPTDENMPGWKSLPGADGLKFLPHLPTVAQRFREAGSGAISLLNELLKLDWRKRVNAIDALKHPYFRNAPLPAKAGDLPVMEDSHELDRRKFRGQKAAPPPAPKGGTVGMGAGNWGGEPTTNGHGGFGNGDNYGYRQQNGGRYPPHGGHRNGIPPPPPQEERRRAWERHRDDRPDTRLPPRPPPADYSAYDGARERPDGYRSRSRDLDRDRAPPRNRTGAPSIDTYIPSYGPDSGRRDDRPPRNDRSSRERDDRLPRDDRPSRDDRLSRERDDRPRRRDDRDERRHENRDRERDRDRLDYDERSRSGRTRSRSRSPVRDRERDRVREREPLERTHDRDRDMYRR</sequence>
<keyword evidence="10" id="KW-0539">Nucleus</keyword>
<evidence type="ECO:0000313" key="19">
    <source>
        <dbReference type="EMBL" id="PMD65117.1"/>
    </source>
</evidence>
<comment type="similarity">
    <text evidence="2">Belongs to the protein kinase superfamily. CMGC Ser/Thr protein kinase family. CDC2/CDKX subfamily.</text>
</comment>
<dbReference type="Gene3D" id="3.30.200.20">
    <property type="entry name" value="Phosphorylase Kinase, domain 1"/>
    <property type="match status" value="1"/>
</dbReference>
<dbReference type="GeneID" id="36582130"/>
<dbReference type="FunFam" id="3.30.200.20:FF:000514">
    <property type="entry name" value="Serine/threonine-protein kinase BUR1"/>
    <property type="match status" value="1"/>
</dbReference>
<keyword evidence="8 19" id="KW-0418">Kinase</keyword>
<dbReference type="FunCoup" id="A0A2J6TQ13">
    <property type="interactions" value="212"/>
</dbReference>
<dbReference type="OrthoDB" id="28397at2759"/>
<keyword evidence="20" id="KW-1185">Reference proteome</keyword>
<evidence type="ECO:0000256" key="12">
    <source>
        <dbReference type="ARBA" id="ARBA00047811"/>
    </source>
</evidence>
<dbReference type="Gene3D" id="1.10.510.10">
    <property type="entry name" value="Transferase(Phosphotransferase) domain 1"/>
    <property type="match status" value="1"/>
</dbReference>
<dbReference type="PROSITE" id="PS50011">
    <property type="entry name" value="PROTEIN_KINASE_DOM"/>
    <property type="match status" value="1"/>
</dbReference>
<dbReference type="PROSITE" id="PS00107">
    <property type="entry name" value="PROTEIN_KINASE_ATP"/>
    <property type="match status" value="1"/>
</dbReference>
<dbReference type="GO" id="GO:0005524">
    <property type="term" value="F:ATP binding"/>
    <property type="evidence" value="ECO:0007669"/>
    <property type="project" value="UniProtKB-UniRule"/>
</dbReference>
<dbReference type="PROSITE" id="PS00108">
    <property type="entry name" value="PROTEIN_KINASE_ST"/>
    <property type="match status" value="1"/>
</dbReference>
<dbReference type="InterPro" id="IPR011009">
    <property type="entry name" value="Kinase-like_dom_sf"/>
</dbReference>
<gene>
    <name evidence="19" type="ORF">K444DRAFT_520549</name>
</gene>
<dbReference type="RefSeq" id="XP_024742021.1">
    <property type="nucleotide sequence ID" value="XM_024874050.1"/>
</dbReference>
<dbReference type="InterPro" id="IPR000719">
    <property type="entry name" value="Prot_kinase_dom"/>
</dbReference>
<dbReference type="Pfam" id="PF00069">
    <property type="entry name" value="Pkinase"/>
    <property type="match status" value="1"/>
</dbReference>
<dbReference type="EC" id="2.7.11.22" evidence="4"/>
<evidence type="ECO:0000256" key="13">
    <source>
        <dbReference type="ARBA" id="ARBA00048367"/>
    </source>
</evidence>
<dbReference type="GO" id="GO:0005634">
    <property type="term" value="C:nucleus"/>
    <property type="evidence" value="ECO:0007669"/>
    <property type="project" value="UniProtKB-SubCell"/>
</dbReference>
<feature type="compositionally biased region" description="Basic and acidic residues" evidence="17">
    <location>
        <begin position="432"/>
        <end position="451"/>
    </location>
</feature>
<evidence type="ECO:0000256" key="9">
    <source>
        <dbReference type="ARBA" id="ARBA00022840"/>
    </source>
</evidence>
<evidence type="ECO:0000256" key="11">
    <source>
        <dbReference type="ARBA" id="ARBA00041018"/>
    </source>
</evidence>
<evidence type="ECO:0000313" key="20">
    <source>
        <dbReference type="Proteomes" id="UP000235371"/>
    </source>
</evidence>
<dbReference type="CDD" id="cd07866">
    <property type="entry name" value="STKc_BUR1"/>
    <property type="match status" value="1"/>
</dbReference>
<evidence type="ECO:0000256" key="14">
    <source>
        <dbReference type="ARBA" id="ARBA00049280"/>
    </source>
</evidence>
<evidence type="ECO:0000256" key="5">
    <source>
        <dbReference type="ARBA" id="ARBA00022527"/>
    </source>
</evidence>
<dbReference type="GO" id="GO:0004693">
    <property type="term" value="F:cyclin-dependent protein serine/threonine kinase activity"/>
    <property type="evidence" value="ECO:0007669"/>
    <property type="project" value="UniProtKB-EC"/>
</dbReference>
<evidence type="ECO:0000256" key="17">
    <source>
        <dbReference type="SAM" id="MobiDB-lite"/>
    </source>
</evidence>
<dbReference type="Proteomes" id="UP000235371">
    <property type="component" value="Unassembled WGS sequence"/>
</dbReference>
<evidence type="ECO:0000256" key="10">
    <source>
        <dbReference type="ARBA" id="ARBA00023242"/>
    </source>
</evidence>
<keyword evidence="9 16" id="KW-0067">ATP-binding</keyword>
<evidence type="ECO:0000256" key="16">
    <source>
        <dbReference type="PROSITE-ProRule" id="PRU10141"/>
    </source>
</evidence>
<dbReference type="FunFam" id="1.10.510.10:FF:000562">
    <property type="entry name" value="Serine/threonine-protein kinase bur1"/>
    <property type="match status" value="1"/>
</dbReference>
<dbReference type="EMBL" id="KZ613747">
    <property type="protein sequence ID" value="PMD65117.1"/>
    <property type="molecule type" value="Genomic_DNA"/>
</dbReference>
<feature type="region of interest" description="Disordered" evidence="17">
    <location>
        <begin position="365"/>
        <end position="617"/>
    </location>
</feature>
<evidence type="ECO:0000256" key="2">
    <source>
        <dbReference type="ARBA" id="ARBA00006485"/>
    </source>
</evidence>
<evidence type="ECO:0000256" key="6">
    <source>
        <dbReference type="ARBA" id="ARBA00022679"/>
    </source>
</evidence>
<comment type="catalytic activity">
    <reaction evidence="14">
        <text>[DNA-directed RNA polymerase] + ATP = phospho-[DNA-directed RNA polymerase] + ADP + H(+)</text>
        <dbReference type="Rhea" id="RHEA:10216"/>
        <dbReference type="Rhea" id="RHEA-COMP:11321"/>
        <dbReference type="Rhea" id="RHEA-COMP:11322"/>
        <dbReference type="ChEBI" id="CHEBI:15378"/>
        <dbReference type="ChEBI" id="CHEBI:30616"/>
        <dbReference type="ChEBI" id="CHEBI:43176"/>
        <dbReference type="ChEBI" id="CHEBI:68546"/>
        <dbReference type="ChEBI" id="CHEBI:456216"/>
        <dbReference type="EC" id="2.7.11.23"/>
    </reaction>
</comment>